<dbReference type="AlphaFoldDB" id="A0A2T8HNC0"/>
<keyword evidence="2" id="KW-1185">Reference proteome</keyword>
<name>A0A2T8HNC0_9SPHI</name>
<evidence type="ECO:0000313" key="2">
    <source>
        <dbReference type="Proteomes" id="UP000245627"/>
    </source>
</evidence>
<reference evidence="1 2" key="1">
    <citation type="submission" date="2018-04" db="EMBL/GenBank/DDBJ databases">
        <title>Sphingobacterium cortibacter sp. nov.</title>
        <authorList>
            <person name="Li Y."/>
        </authorList>
    </citation>
    <scope>NUCLEOTIDE SEQUENCE [LARGE SCALE GENOMIC DNA]</scope>
    <source>
        <strain evidence="1 2">2c-3</strain>
    </source>
</reference>
<protein>
    <recommendedName>
        <fullName evidence="3">DUF4397 domain-containing protein</fullName>
    </recommendedName>
</protein>
<dbReference type="PROSITE" id="PS51257">
    <property type="entry name" value="PROKAR_LIPOPROTEIN"/>
    <property type="match status" value="1"/>
</dbReference>
<dbReference type="Proteomes" id="UP000245627">
    <property type="component" value="Unassembled WGS sequence"/>
</dbReference>
<organism evidence="1 2">
    <name type="scientific">Sphingobacterium corticibacter</name>
    <dbReference type="NCBI Taxonomy" id="2171749"/>
    <lineage>
        <taxon>Bacteria</taxon>
        <taxon>Pseudomonadati</taxon>
        <taxon>Bacteroidota</taxon>
        <taxon>Sphingobacteriia</taxon>
        <taxon>Sphingobacteriales</taxon>
        <taxon>Sphingobacteriaceae</taxon>
        <taxon>Sphingobacterium</taxon>
    </lineage>
</organism>
<accession>A0A2T8HNC0</accession>
<gene>
    <name evidence="1" type="ORF">DC487_04845</name>
</gene>
<evidence type="ECO:0000313" key="1">
    <source>
        <dbReference type="EMBL" id="PVH26926.1"/>
    </source>
</evidence>
<evidence type="ECO:0008006" key="3">
    <source>
        <dbReference type="Google" id="ProtNLM"/>
    </source>
</evidence>
<dbReference type="EMBL" id="QDKG01000001">
    <property type="protein sequence ID" value="PVH26926.1"/>
    <property type="molecule type" value="Genomic_DNA"/>
</dbReference>
<dbReference type="OrthoDB" id="706927at2"/>
<dbReference type="RefSeq" id="WP_116774781.1">
    <property type="nucleotide sequence ID" value="NZ_QDKG01000001.1"/>
</dbReference>
<comment type="caution">
    <text evidence="1">The sequence shown here is derived from an EMBL/GenBank/DDBJ whole genome shotgun (WGS) entry which is preliminary data.</text>
</comment>
<sequence length="242" mass="26114">MKKLVNLRNACAVALSVVLFGSCMKNEEQAPPQPAAFIAVFNAYSPITSTQVNFSDSRGLEIPYGQALGHVAFTTLNNLTLTAVNKATNQILVDKAALNPKVDSVYTGFIFGKDIPAKFVLFEDNIIESTSENSRIRFLNLAEGVGAVDVFLGTDKIDVLSNRVQETQANATNSQKFIISPKASGPQDIIVKDLDGNVLFELKAYNFAARSFYSIILQGDKASTGTTDDAKAKALKVSVLKI</sequence>
<proteinExistence type="predicted"/>